<proteinExistence type="predicted"/>
<protein>
    <submittedName>
        <fullName evidence="1">Uncharacterized protein</fullName>
    </submittedName>
</protein>
<organism evidence="1 2">
    <name type="scientific">Moritella viscosa</name>
    <dbReference type="NCBI Taxonomy" id="80854"/>
    <lineage>
        <taxon>Bacteria</taxon>
        <taxon>Pseudomonadati</taxon>
        <taxon>Pseudomonadota</taxon>
        <taxon>Gammaproteobacteria</taxon>
        <taxon>Alteromonadales</taxon>
        <taxon>Moritellaceae</taxon>
        <taxon>Moritella</taxon>
    </lineage>
</organism>
<evidence type="ECO:0000313" key="1">
    <source>
        <dbReference type="EMBL" id="SGZ11511.1"/>
    </source>
</evidence>
<name>A0A1L0BX17_9GAMM</name>
<sequence>MFWFWFEFFIILQILNKKMHIRMLNHAKNGLNKRTGKLRWATDRKC</sequence>
<accession>A0A1L0BX17</accession>
<dbReference type="EMBL" id="FPLD01000102">
    <property type="protein sequence ID" value="SGZ11511.1"/>
    <property type="molecule type" value="Genomic_DNA"/>
</dbReference>
<reference evidence="1 2" key="1">
    <citation type="submission" date="2016-11" db="EMBL/GenBank/DDBJ databases">
        <authorList>
            <person name="Jaros S."/>
            <person name="Januszkiewicz K."/>
            <person name="Wedrychowicz H."/>
        </authorList>
    </citation>
    <scope>NUCLEOTIDE SEQUENCE [LARGE SCALE GENOMIC DNA]</scope>
    <source>
        <strain evidence="1">NVI 5450</strain>
    </source>
</reference>
<gene>
    <name evidence="1" type="ORF">NVI5450_3702</name>
</gene>
<dbReference type="AlphaFoldDB" id="A0A1L0BX17"/>
<evidence type="ECO:0000313" key="2">
    <source>
        <dbReference type="Proteomes" id="UP000183794"/>
    </source>
</evidence>
<dbReference type="Proteomes" id="UP000183794">
    <property type="component" value="Unassembled WGS sequence"/>
</dbReference>